<comment type="caution">
    <text evidence="1">The sequence shown here is derived from an EMBL/GenBank/DDBJ whole genome shotgun (WGS) entry which is preliminary data.</text>
</comment>
<proteinExistence type="predicted"/>
<gene>
    <name evidence="1" type="ORF">Godav_000117</name>
</gene>
<evidence type="ECO:0000313" key="2">
    <source>
        <dbReference type="Proteomes" id="UP000593561"/>
    </source>
</evidence>
<keyword evidence="2" id="KW-1185">Reference proteome</keyword>
<dbReference type="AlphaFoldDB" id="A0A7J8TH34"/>
<sequence length="80" mass="9281">MDNIINYLTEGRGEWIYHPGTSTLTSFNQAIMFPNAKMWIQFVCTRIFTNLNLSNVNTCRAVLLYAILQKNQVCIGKWIH</sequence>
<protein>
    <submittedName>
        <fullName evidence="1">Uncharacterized protein</fullName>
    </submittedName>
</protein>
<evidence type="ECO:0000313" key="1">
    <source>
        <dbReference type="EMBL" id="MBA0637460.1"/>
    </source>
</evidence>
<reference evidence="1 2" key="1">
    <citation type="journal article" date="2019" name="Genome Biol. Evol.">
        <title>Insights into the evolution of the New World diploid cottons (Gossypium, subgenus Houzingenia) based on genome sequencing.</title>
        <authorList>
            <person name="Grover C.E."/>
            <person name="Arick M.A. 2nd"/>
            <person name="Thrash A."/>
            <person name="Conover J.L."/>
            <person name="Sanders W.S."/>
            <person name="Peterson D.G."/>
            <person name="Frelichowski J.E."/>
            <person name="Scheffler J.A."/>
            <person name="Scheffler B.E."/>
            <person name="Wendel J.F."/>
        </authorList>
    </citation>
    <scope>NUCLEOTIDE SEQUENCE [LARGE SCALE GENOMIC DNA]</scope>
    <source>
        <strain evidence="1">27</strain>
        <tissue evidence="1">Leaf</tissue>
    </source>
</reference>
<accession>A0A7J8TH34</accession>
<organism evidence="1 2">
    <name type="scientific">Gossypium davidsonii</name>
    <name type="common">Davidson's cotton</name>
    <name type="synonym">Gossypium klotzschianum subsp. davidsonii</name>
    <dbReference type="NCBI Taxonomy" id="34287"/>
    <lineage>
        <taxon>Eukaryota</taxon>
        <taxon>Viridiplantae</taxon>
        <taxon>Streptophyta</taxon>
        <taxon>Embryophyta</taxon>
        <taxon>Tracheophyta</taxon>
        <taxon>Spermatophyta</taxon>
        <taxon>Magnoliopsida</taxon>
        <taxon>eudicotyledons</taxon>
        <taxon>Gunneridae</taxon>
        <taxon>Pentapetalae</taxon>
        <taxon>rosids</taxon>
        <taxon>malvids</taxon>
        <taxon>Malvales</taxon>
        <taxon>Malvaceae</taxon>
        <taxon>Malvoideae</taxon>
        <taxon>Gossypium</taxon>
    </lineage>
</organism>
<dbReference type="EMBL" id="JABFAC010248496">
    <property type="protein sequence ID" value="MBA0637460.1"/>
    <property type="molecule type" value="Genomic_DNA"/>
</dbReference>
<dbReference type="Proteomes" id="UP000593561">
    <property type="component" value="Unassembled WGS sequence"/>
</dbReference>
<name>A0A7J8TH34_GOSDV</name>